<reference evidence="2" key="2">
    <citation type="submission" date="2013-05" db="EMBL/GenBank/DDBJ databases">
        <authorList>
            <person name="Carter J.-M."/>
            <person name="Baker S.C."/>
            <person name="Pink R."/>
            <person name="Carter D.R.F."/>
            <person name="Collins A."/>
            <person name="Tomlin J."/>
            <person name="Gibbs M."/>
            <person name="Breuker C.J."/>
        </authorList>
    </citation>
    <scope>NUCLEOTIDE SEQUENCE</scope>
    <source>
        <tissue evidence="2">Ovary</tissue>
    </source>
</reference>
<keyword evidence="1" id="KW-0812">Transmembrane</keyword>
<accession>S4PBG0</accession>
<keyword evidence="1" id="KW-0472">Membrane</keyword>
<organism evidence="2">
    <name type="scientific">Pararge aegeria</name>
    <name type="common">speckled wood butterfly</name>
    <dbReference type="NCBI Taxonomy" id="116150"/>
    <lineage>
        <taxon>Eukaryota</taxon>
        <taxon>Metazoa</taxon>
        <taxon>Ecdysozoa</taxon>
        <taxon>Arthropoda</taxon>
        <taxon>Hexapoda</taxon>
        <taxon>Insecta</taxon>
        <taxon>Pterygota</taxon>
        <taxon>Neoptera</taxon>
        <taxon>Endopterygota</taxon>
        <taxon>Lepidoptera</taxon>
        <taxon>Glossata</taxon>
        <taxon>Ditrysia</taxon>
        <taxon>Papilionoidea</taxon>
        <taxon>Nymphalidae</taxon>
        <taxon>Satyrinae</taxon>
        <taxon>Satyrini</taxon>
        <taxon>Parargina</taxon>
        <taxon>Pararge</taxon>
    </lineage>
</organism>
<dbReference type="AlphaFoldDB" id="S4PBG0"/>
<proteinExistence type="predicted"/>
<feature type="non-terminal residue" evidence="2">
    <location>
        <position position="81"/>
    </location>
</feature>
<protein>
    <submittedName>
        <fullName evidence="2">Uncharacterized protein</fullName>
    </submittedName>
</protein>
<reference evidence="2" key="1">
    <citation type="journal article" date="2013" name="BMC Genomics">
        <title>Unscrambling butterfly oogenesis.</title>
        <authorList>
            <person name="Carter J.M."/>
            <person name="Baker S.C."/>
            <person name="Pink R."/>
            <person name="Carter D.R."/>
            <person name="Collins A."/>
            <person name="Tomlin J."/>
            <person name="Gibbs M."/>
            <person name="Breuker C.J."/>
        </authorList>
    </citation>
    <scope>NUCLEOTIDE SEQUENCE</scope>
    <source>
        <tissue evidence="2">Ovary</tissue>
    </source>
</reference>
<dbReference type="EMBL" id="GAIX01008295">
    <property type="protein sequence ID" value="JAA84265.1"/>
    <property type="molecule type" value="Transcribed_RNA"/>
</dbReference>
<evidence type="ECO:0000256" key="1">
    <source>
        <dbReference type="SAM" id="Phobius"/>
    </source>
</evidence>
<feature type="transmembrane region" description="Helical" evidence="1">
    <location>
        <begin position="30"/>
        <end position="57"/>
    </location>
</feature>
<keyword evidence="1" id="KW-1133">Transmembrane helix</keyword>
<sequence>MFVHRCQLLKYLNCDSVANERNSMFLNCSVHIICGVGHYGAVIATVVNTLCKVILWYSMWTRSRPDRCTPPFQQPNDSILE</sequence>
<name>S4PBG0_9NEOP</name>
<evidence type="ECO:0000313" key="2">
    <source>
        <dbReference type="EMBL" id="JAA84265.1"/>
    </source>
</evidence>